<evidence type="ECO:0000313" key="10">
    <source>
        <dbReference type="EMBL" id="USY20305.1"/>
    </source>
</evidence>
<evidence type="ECO:0000256" key="1">
    <source>
        <dbReference type="ARBA" id="ARBA00004651"/>
    </source>
</evidence>
<dbReference type="Gene3D" id="1.20.1560.10">
    <property type="entry name" value="ABC transporter type 1, transmembrane domain"/>
    <property type="match status" value="1"/>
</dbReference>
<dbReference type="InterPro" id="IPR017871">
    <property type="entry name" value="ABC_transporter-like_CS"/>
</dbReference>
<comment type="subcellular location">
    <subcellularLocation>
        <location evidence="1">Cell membrane</location>
        <topology evidence="1">Multi-pass membrane protein</topology>
    </subcellularLocation>
</comment>
<feature type="transmembrane region" description="Helical" evidence="7">
    <location>
        <begin position="164"/>
        <end position="182"/>
    </location>
</feature>
<keyword evidence="2 7" id="KW-0812">Transmembrane</keyword>
<feature type="transmembrane region" description="Helical" evidence="7">
    <location>
        <begin position="244"/>
        <end position="270"/>
    </location>
</feature>
<feature type="transmembrane region" description="Helical" evidence="7">
    <location>
        <begin position="276"/>
        <end position="293"/>
    </location>
</feature>
<dbReference type="Gene3D" id="3.40.50.300">
    <property type="entry name" value="P-loop containing nucleotide triphosphate hydrolases"/>
    <property type="match status" value="1"/>
</dbReference>
<keyword evidence="3" id="KW-0547">Nucleotide-binding</keyword>
<dbReference type="InterPro" id="IPR003593">
    <property type="entry name" value="AAA+_ATPase"/>
</dbReference>
<dbReference type="SMART" id="SM00382">
    <property type="entry name" value="AAA"/>
    <property type="match status" value="1"/>
</dbReference>
<accession>A0ABY5DAA0</accession>
<feature type="transmembrane region" description="Helical" evidence="7">
    <location>
        <begin position="56"/>
        <end position="76"/>
    </location>
</feature>
<feature type="domain" description="ABC transporter" evidence="8">
    <location>
        <begin position="360"/>
        <end position="598"/>
    </location>
</feature>
<dbReference type="PROSITE" id="PS00211">
    <property type="entry name" value="ABC_TRANSPORTER_1"/>
    <property type="match status" value="1"/>
</dbReference>
<name>A0ABY5DAA0_9ACTN</name>
<keyword evidence="6 7" id="KW-0472">Membrane</keyword>
<dbReference type="SUPFAM" id="SSF90123">
    <property type="entry name" value="ABC transporter transmembrane region"/>
    <property type="match status" value="1"/>
</dbReference>
<dbReference type="EMBL" id="CP099837">
    <property type="protein sequence ID" value="USY20305.1"/>
    <property type="molecule type" value="Genomic_DNA"/>
</dbReference>
<dbReference type="Pfam" id="PF00005">
    <property type="entry name" value="ABC_tran"/>
    <property type="match status" value="1"/>
</dbReference>
<evidence type="ECO:0000256" key="6">
    <source>
        <dbReference type="ARBA" id="ARBA00023136"/>
    </source>
</evidence>
<dbReference type="InterPro" id="IPR011527">
    <property type="entry name" value="ABC1_TM_dom"/>
</dbReference>
<dbReference type="RefSeq" id="WP_254419394.1">
    <property type="nucleotide sequence ID" value="NZ_BAAAJB010000006.1"/>
</dbReference>
<keyword evidence="11" id="KW-1185">Reference proteome</keyword>
<evidence type="ECO:0000259" key="8">
    <source>
        <dbReference type="PROSITE" id="PS50893"/>
    </source>
</evidence>
<dbReference type="PANTHER" id="PTHR24221:SF654">
    <property type="entry name" value="ATP-BINDING CASSETTE SUB-FAMILY B MEMBER 6"/>
    <property type="match status" value="1"/>
</dbReference>
<reference evidence="10" key="1">
    <citation type="submission" date="2022-06" db="EMBL/GenBank/DDBJ databases">
        <authorList>
            <person name="Ping M."/>
        </authorList>
    </citation>
    <scope>NUCLEOTIDE SEQUENCE</scope>
    <source>
        <strain evidence="10">JCM11759T</strain>
    </source>
</reference>
<dbReference type="SUPFAM" id="SSF52540">
    <property type="entry name" value="P-loop containing nucleoside triphosphate hydrolases"/>
    <property type="match status" value="1"/>
</dbReference>
<gene>
    <name evidence="10" type="ORF">NE857_01150</name>
</gene>
<evidence type="ECO:0000259" key="9">
    <source>
        <dbReference type="PROSITE" id="PS50929"/>
    </source>
</evidence>
<dbReference type="InterPro" id="IPR039421">
    <property type="entry name" value="Type_1_exporter"/>
</dbReference>
<dbReference type="InterPro" id="IPR036640">
    <property type="entry name" value="ABC1_TM_sf"/>
</dbReference>
<dbReference type="PANTHER" id="PTHR24221">
    <property type="entry name" value="ATP-BINDING CASSETTE SUB-FAMILY B"/>
    <property type="match status" value="1"/>
</dbReference>
<evidence type="ECO:0000256" key="2">
    <source>
        <dbReference type="ARBA" id="ARBA00022692"/>
    </source>
</evidence>
<keyword evidence="5 7" id="KW-1133">Transmembrane helix</keyword>
<dbReference type="Pfam" id="PF00664">
    <property type="entry name" value="ABC_membrane"/>
    <property type="match status" value="1"/>
</dbReference>
<dbReference type="PROSITE" id="PS50893">
    <property type="entry name" value="ABC_TRANSPORTER_2"/>
    <property type="match status" value="1"/>
</dbReference>
<dbReference type="InterPro" id="IPR003439">
    <property type="entry name" value="ABC_transporter-like_ATP-bd"/>
</dbReference>
<feature type="transmembrane region" description="Helical" evidence="7">
    <location>
        <begin position="138"/>
        <end position="158"/>
    </location>
</feature>
<organism evidence="10 11">
    <name type="scientific">Nocardiopsis exhalans</name>
    <dbReference type="NCBI Taxonomy" id="163604"/>
    <lineage>
        <taxon>Bacteria</taxon>
        <taxon>Bacillati</taxon>
        <taxon>Actinomycetota</taxon>
        <taxon>Actinomycetes</taxon>
        <taxon>Streptosporangiales</taxon>
        <taxon>Nocardiopsidaceae</taxon>
        <taxon>Nocardiopsis</taxon>
    </lineage>
</organism>
<dbReference type="GO" id="GO:0005524">
    <property type="term" value="F:ATP binding"/>
    <property type="evidence" value="ECO:0007669"/>
    <property type="project" value="UniProtKB-KW"/>
</dbReference>
<evidence type="ECO:0000256" key="5">
    <source>
        <dbReference type="ARBA" id="ARBA00022989"/>
    </source>
</evidence>
<dbReference type="Proteomes" id="UP001055940">
    <property type="component" value="Chromosome"/>
</dbReference>
<dbReference type="PROSITE" id="PS50929">
    <property type="entry name" value="ABC_TM1F"/>
    <property type="match status" value="1"/>
</dbReference>
<evidence type="ECO:0000313" key="11">
    <source>
        <dbReference type="Proteomes" id="UP001055940"/>
    </source>
</evidence>
<feature type="transmembrane region" description="Helical" evidence="7">
    <location>
        <begin position="21"/>
        <end position="44"/>
    </location>
</feature>
<dbReference type="InterPro" id="IPR027417">
    <property type="entry name" value="P-loop_NTPase"/>
</dbReference>
<evidence type="ECO:0000256" key="4">
    <source>
        <dbReference type="ARBA" id="ARBA00022840"/>
    </source>
</evidence>
<sequence>MTDRSARYRSLPGFLRGFSAGVLLQMLLVLVNSVLVVLPVLVGQRLIDDGVLRGDIGLVFALGGLLVALTLVQAGISYAENVYSSRLGERLTLRIRGDLFAHLHTQRPGFFAYARPGAVVSRIHGDVRGVQQLVSSTVPALTGAVSTLVVAGLGLLLLEWRASLVLLVLAPVMYGLAVYFAPRVRDATQREMGAYADLDTCVTEQFSAEGAEVVRLHGAHDTMAERFVATAARVRAHALRQVRLGAGFGAAVSVTTGLIGAAIYVVGGLWVVSETMTMGTLVAVVALLGRLYGPIAMLSGIKMELVAGLVSFGRVAEIMRFRPTGSGAPVEARPTRAMAEPRPSVVLNGVSFTYPSPERLVVPSLAAEHDLVEVTRGPTLRDIDLTIEPGTTVGLVGRSGAGKSTLARLLTRTWETAHGRVEIAGTDIRDLSADDLQRTVGAVTQETFLFNDTIRANLLFARAAAEEKDLVRVCRAAQIWEMVRNLPDGLDTVVGDRGVRLSGGERQRLALARLFLKAPPVVVLDEATSHLDNETERAVQQAMRTELADRARLVIAHRLATVREADLIVVMADGRIEERGTHEQLMDLGGLYSRLVDAQGRGLEKAGLK</sequence>
<proteinExistence type="predicted"/>
<keyword evidence="4 10" id="KW-0067">ATP-binding</keyword>
<evidence type="ECO:0000256" key="3">
    <source>
        <dbReference type="ARBA" id="ARBA00022741"/>
    </source>
</evidence>
<feature type="domain" description="ABC transmembrane type-1" evidence="9">
    <location>
        <begin position="26"/>
        <end position="300"/>
    </location>
</feature>
<evidence type="ECO:0000256" key="7">
    <source>
        <dbReference type="SAM" id="Phobius"/>
    </source>
</evidence>
<protein>
    <submittedName>
        <fullName evidence="10">ABC transporter ATP-binding protein/permease</fullName>
    </submittedName>
</protein>